<dbReference type="AlphaFoldDB" id="R0JRP9"/>
<dbReference type="EMBL" id="KB743273">
    <property type="protein sequence ID" value="EOA99816.1"/>
    <property type="molecule type" value="Genomic_DNA"/>
</dbReference>
<sequence length="219" mass="25254">MPSEGLQHGAAAKKCLSGVCQGYKMNLTSVERRRAAINLSALYLDDFRLTYMFLLSWTSVEPVKMQKYAIMIGGWPKKLRRQQLLEKSFSHAVSCCWHPITTAVLRRSTPQYEWMYAASYGSTIRPRIISEYFVEVKEMIMRTTSCQYLHALHPYQFACFYVPENVQRLFGYWEKCGHLTFAPVSGGMPQVSDNGMTQITDGFPRSRVENKFLNARTIY</sequence>
<organism evidence="1 2">
    <name type="scientific">Anas platyrhynchos</name>
    <name type="common">Mallard</name>
    <name type="synonym">Anas boschas</name>
    <dbReference type="NCBI Taxonomy" id="8839"/>
    <lineage>
        <taxon>Eukaryota</taxon>
        <taxon>Metazoa</taxon>
        <taxon>Chordata</taxon>
        <taxon>Craniata</taxon>
        <taxon>Vertebrata</taxon>
        <taxon>Euteleostomi</taxon>
        <taxon>Archelosauria</taxon>
        <taxon>Archosauria</taxon>
        <taxon>Dinosauria</taxon>
        <taxon>Saurischia</taxon>
        <taxon>Theropoda</taxon>
        <taxon>Coelurosauria</taxon>
        <taxon>Aves</taxon>
        <taxon>Neognathae</taxon>
        <taxon>Galloanserae</taxon>
        <taxon>Anseriformes</taxon>
        <taxon>Anatidae</taxon>
        <taxon>Anatinae</taxon>
        <taxon>Anas</taxon>
    </lineage>
</organism>
<protein>
    <submittedName>
        <fullName evidence="1">Uncharacterized protein</fullName>
    </submittedName>
</protein>
<keyword evidence="2" id="KW-1185">Reference proteome</keyword>
<dbReference type="Proteomes" id="UP000296049">
    <property type="component" value="Unassembled WGS sequence"/>
</dbReference>
<accession>R0JRP9</accession>
<evidence type="ECO:0000313" key="2">
    <source>
        <dbReference type="Proteomes" id="UP000296049"/>
    </source>
</evidence>
<reference evidence="2" key="1">
    <citation type="journal article" date="2013" name="Nat. Genet.">
        <title>The duck genome and transcriptome provide insight into an avian influenza virus reservoir species.</title>
        <authorList>
            <person name="Huang Y."/>
            <person name="Li Y."/>
            <person name="Burt D.W."/>
            <person name="Chen H."/>
            <person name="Zhang Y."/>
            <person name="Qian W."/>
            <person name="Kim H."/>
            <person name="Gan S."/>
            <person name="Zhao Y."/>
            <person name="Li J."/>
            <person name="Yi K."/>
            <person name="Feng H."/>
            <person name="Zhu P."/>
            <person name="Li B."/>
            <person name="Liu Q."/>
            <person name="Fairley S."/>
            <person name="Magor K.E."/>
            <person name="Du Z."/>
            <person name="Hu X."/>
            <person name="Goodman L."/>
            <person name="Tafer H."/>
            <person name="Vignal A."/>
            <person name="Lee T."/>
            <person name="Kim K.W."/>
            <person name="Sheng Z."/>
            <person name="An Y."/>
            <person name="Searle S."/>
            <person name="Herrero J."/>
            <person name="Groenen M.A."/>
            <person name="Crooijmans R.P."/>
            <person name="Faraut T."/>
            <person name="Cai Q."/>
            <person name="Webster R.G."/>
            <person name="Aldridge J.R."/>
            <person name="Warren W.C."/>
            <person name="Bartschat S."/>
            <person name="Kehr S."/>
            <person name="Marz M."/>
            <person name="Stadler P.F."/>
            <person name="Smith J."/>
            <person name="Kraus R.H."/>
            <person name="Zhao Y."/>
            <person name="Ren L."/>
            <person name="Fei J."/>
            <person name="Morisson M."/>
            <person name="Kaiser P."/>
            <person name="Griffin D.K."/>
            <person name="Rao M."/>
            <person name="Pitel F."/>
            <person name="Wang J."/>
            <person name="Li N."/>
        </authorList>
    </citation>
    <scope>NUCLEOTIDE SEQUENCE [LARGE SCALE GENOMIC DNA]</scope>
</reference>
<evidence type="ECO:0000313" key="1">
    <source>
        <dbReference type="EMBL" id="EOA99816.1"/>
    </source>
</evidence>
<proteinExistence type="predicted"/>
<name>R0JRP9_ANAPL</name>
<gene>
    <name evidence="1" type="ORF">Anapl_12261</name>
</gene>